<dbReference type="SMART" id="SM00389">
    <property type="entry name" value="HOX"/>
    <property type="match status" value="1"/>
</dbReference>
<evidence type="ECO:0000256" key="2">
    <source>
        <dbReference type="SAM" id="MobiDB-lite"/>
    </source>
</evidence>
<organism evidence="4 5">
    <name type="scientific">Marmota monax</name>
    <name type="common">Woodchuck</name>
    <dbReference type="NCBI Taxonomy" id="9995"/>
    <lineage>
        <taxon>Eukaryota</taxon>
        <taxon>Metazoa</taxon>
        <taxon>Chordata</taxon>
        <taxon>Craniata</taxon>
        <taxon>Vertebrata</taxon>
        <taxon>Euteleostomi</taxon>
        <taxon>Mammalia</taxon>
        <taxon>Eutheria</taxon>
        <taxon>Euarchontoglires</taxon>
        <taxon>Glires</taxon>
        <taxon>Rodentia</taxon>
        <taxon>Sciuromorpha</taxon>
        <taxon>Sciuridae</taxon>
        <taxon>Xerinae</taxon>
        <taxon>Marmotini</taxon>
        <taxon>Marmota</taxon>
    </lineage>
</organism>
<feature type="domain" description="Homeobox" evidence="3">
    <location>
        <begin position="22"/>
        <end position="88"/>
    </location>
</feature>
<reference evidence="4" key="1">
    <citation type="submission" date="2019-04" db="EMBL/GenBank/DDBJ databases">
        <authorList>
            <person name="Alioto T."/>
            <person name="Alioto T."/>
        </authorList>
    </citation>
    <scope>NUCLEOTIDE SEQUENCE [LARGE SCALE GENOMIC DNA]</scope>
</reference>
<dbReference type="GO" id="GO:0003677">
    <property type="term" value="F:DNA binding"/>
    <property type="evidence" value="ECO:0007669"/>
    <property type="project" value="UniProtKB-KW"/>
</dbReference>
<keyword evidence="1" id="KW-0371">Homeobox</keyword>
<feature type="region of interest" description="Disordered" evidence="2">
    <location>
        <begin position="149"/>
        <end position="197"/>
    </location>
</feature>
<evidence type="ECO:0000256" key="1">
    <source>
        <dbReference type="RuleBase" id="RU000682"/>
    </source>
</evidence>
<keyword evidence="1" id="KW-0238">DNA-binding</keyword>
<evidence type="ECO:0000313" key="5">
    <source>
        <dbReference type="Proteomes" id="UP000335636"/>
    </source>
</evidence>
<keyword evidence="1" id="KW-0539">Nucleus</keyword>
<dbReference type="EMBL" id="CABDUW010000025">
    <property type="protein sequence ID" value="VTJ53156.1"/>
    <property type="molecule type" value="Genomic_DNA"/>
</dbReference>
<dbReference type="Pfam" id="PF00046">
    <property type="entry name" value="Homeodomain"/>
    <property type="match status" value="1"/>
</dbReference>
<gene>
    <name evidence="4" type="ORF">MONAX_5E019168</name>
</gene>
<dbReference type="CDD" id="cd00086">
    <property type="entry name" value="homeodomain"/>
    <property type="match status" value="1"/>
</dbReference>
<comment type="caution">
    <text evidence="4">The sequence shown here is derived from an EMBL/GenBank/DDBJ whole genome shotgun (WGS) entry which is preliminary data.</text>
</comment>
<evidence type="ECO:0000313" key="4">
    <source>
        <dbReference type="EMBL" id="VTJ53156.1"/>
    </source>
</evidence>
<feature type="compositionally biased region" description="Basic and acidic residues" evidence="2">
    <location>
        <begin position="163"/>
        <end position="173"/>
    </location>
</feature>
<dbReference type="InterPro" id="IPR001356">
    <property type="entry name" value="HD"/>
</dbReference>
<comment type="subcellular location">
    <subcellularLocation>
        <location evidence="1">Nucleus</location>
    </subcellularLocation>
</comment>
<dbReference type="GO" id="GO:0005634">
    <property type="term" value="C:nucleus"/>
    <property type="evidence" value="ECO:0007669"/>
    <property type="project" value="UniProtKB-SubCell"/>
</dbReference>
<keyword evidence="5" id="KW-1185">Reference proteome</keyword>
<dbReference type="Gene3D" id="1.10.10.60">
    <property type="entry name" value="Homeodomain-like"/>
    <property type="match status" value="1"/>
</dbReference>
<sequence>MNDIVVKDEMKRMCDTREPSVSSGTILILSKEQVEKLEEHFLKDPFPSHSTLVALDSRLGLEEKQVGHVQDWFSVERQIKHKRGYHLYARGYHPYAGHLCRPSHSSCAHSSWAGPSWSKFCCICPSCQDNHSPSSRRPRSFSIRVQACGNLRGGSPQSSWPMRGEEKELEASLKRLSTAEPEEGDLEDTDKSGPGDF</sequence>
<dbReference type="SUPFAM" id="SSF46689">
    <property type="entry name" value="Homeodomain-like"/>
    <property type="match status" value="1"/>
</dbReference>
<proteinExistence type="predicted"/>
<protein>
    <recommendedName>
        <fullName evidence="3">Homeobox domain-containing protein</fullName>
    </recommendedName>
</protein>
<dbReference type="InterPro" id="IPR009057">
    <property type="entry name" value="Homeodomain-like_sf"/>
</dbReference>
<evidence type="ECO:0000259" key="3">
    <source>
        <dbReference type="SMART" id="SM00389"/>
    </source>
</evidence>
<dbReference type="Proteomes" id="UP000335636">
    <property type="component" value="Unassembled WGS sequence"/>
</dbReference>
<dbReference type="AlphaFoldDB" id="A0A5E4A8A8"/>
<name>A0A5E4A8A8_MARMO</name>
<accession>A0A5E4A8A8</accession>